<organism evidence="3 4">
    <name type="scientific">Clostridium facile</name>
    <dbReference type="NCBI Taxonomy" id="2763035"/>
    <lineage>
        <taxon>Bacteria</taxon>
        <taxon>Bacillati</taxon>
        <taxon>Bacillota</taxon>
        <taxon>Clostridia</taxon>
        <taxon>Eubacteriales</taxon>
        <taxon>Clostridiaceae</taxon>
        <taxon>Clostridium</taxon>
    </lineage>
</organism>
<feature type="transmembrane region" description="Helical" evidence="1">
    <location>
        <begin position="161"/>
        <end position="184"/>
    </location>
</feature>
<keyword evidence="1" id="KW-0472">Membrane</keyword>
<dbReference type="Gene3D" id="3.30.565.10">
    <property type="entry name" value="Histidine kinase-like ATPase, C-terminal domain"/>
    <property type="match status" value="1"/>
</dbReference>
<feature type="transmembrane region" description="Helical" evidence="1">
    <location>
        <begin position="40"/>
        <end position="58"/>
    </location>
</feature>
<sequence length="442" mass="51538">MSTGLWIVIELITNAIESYIMLDFIVQYLGFKTEEKKWKYFQWICWGILFAEITFFTLPSKVEFFSVLVSMTICFIFSLLCLQGKTLQIVYTVFLSIILDVLTAVISGGICGLLFDSSWYQVYLGRDVSRIILLVFSKVLYFYLSRLILRFKFRSDTSVAWWIMLSLNPLVSAILLFCIVMIAHDTLQKYLIYILIAAFSILILNIVTYWIFIRSQKDNQKQIEYKISLEKERTKKQFAEELKASNQQLHALRHDLKSYHTSLLSLLRNNHPEGAIKLLEENLDYIDQTRRFIFTDNILVDGVINNKIALLQDERVKTTFSVSSLKTIAESSLNEMDLCLILDNLLENILDYYKSNPKTDTKEVYFELFENSRFIRIIVKNSISGSVLKGNEKLFTTKKDKNLHGFGIPKVKKLVKKYNGIINIFEENGFFCVDLILYFKLK</sequence>
<name>A0ABR7IS28_9CLOT</name>
<evidence type="ECO:0000313" key="3">
    <source>
        <dbReference type="EMBL" id="MBC5787954.1"/>
    </source>
</evidence>
<feature type="transmembrane region" description="Helical" evidence="1">
    <location>
        <begin position="6"/>
        <end position="28"/>
    </location>
</feature>
<dbReference type="InterPro" id="IPR032834">
    <property type="entry name" value="NatK-like_C"/>
</dbReference>
<protein>
    <submittedName>
        <fullName evidence="3">Sensor histidine kinase</fullName>
    </submittedName>
</protein>
<feature type="transmembrane region" description="Helical" evidence="1">
    <location>
        <begin position="131"/>
        <end position="149"/>
    </location>
</feature>
<feature type="domain" description="Sensor histidine kinase NatK-like C-terminal" evidence="2">
    <location>
        <begin position="333"/>
        <end position="437"/>
    </location>
</feature>
<dbReference type="InterPro" id="IPR036890">
    <property type="entry name" value="HATPase_C_sf"/>
</dbReference>
<accession>A0ABR7IS28</accession>
<comment type="caution">
    <text evidence="3">The sequence shown here is derived from an EMBL/GenBank/DDBJ whole genome shotgun (WGS) entry which is preliminary data.</text>
</comment>
<keyword evidence="1" id="KW-0812">Transmembrane</keyword>
<gene>
    <name evidence="3" type="ORF">H8Z77_07995</name>
</gene>
<dbReference type="PANTHER" id="PTHR40448:SF1">
    <property type="entry name" value="TWO-COMPONENT SENSOR HISTIDINE KINASE"/>
    <property type="match status" value="1"/>
</dbReference>
<keyword evidence="3" id="KW-0418">Kinase</keyword>
<dbReference type="EMBL" id="JACOQK010000001">
    <property type="protein sequence ID" value="MBC5787954.1"/>
    <property type="molecule type" value="Genomic_DNA"/>
</dbReference>
<dbReference type="GO" id="GO:0016301">
    <property type="term" value="F:kinase activity"/>
    <property type="evidence" value="ECO:0007669"/>
    <property type="project" value="UniProtKB-KW"/>
</dbReference>
<evidence type="ECO:0000259" key="2">
    <source>
        <dbReference type="Pfam" id="PF14501"/>
    </source>
</evidence>
<dbReference type="Proteomes" id="UP000649151">
    <property type="component" value="Unassembled WGS sequence"/>
</dbReference>
<dbReference type="SUPFAM" id="SSF55874">
    <property type="entry name" value="ATPase domain of HSP90 chaperone/DNA topoisomerase II/histidine kinase"/>
    <property type="match status" value="1"/>
</dbReference>
<feature type="transmembrane region" description="Helical" evidence="1">
    <location>
        <begin position="64"/>
        <end position="82"/>
    </location>
</feature>
<reference evidence="3 4" key="1">
    <citation type="submission" date="2020-08" db="EMBL/GenBank/DDBJ databases">
        <title>Genome public.</title>
        <authorList>
            <person name="Liu C."/>
            <person name="Sun Q."/>
        </authorList>
    </citation>
    <scope>NUCLEOTIDE SEQUENCE [LARGE SCALE GENOMIC DNA]</scope>
    <source>
        <strain evidence="3 4">NSJ-27</strain>
    </source>
</reference>
<keyword evidence="1" id="KW-1133">Transmembrane helix</keyword>
<dbReference type="Pfam" id="PF14501">
    <property type="entry name" value="HATPase_c_5"/>
    <property type="match status" value="1"/>
</dbReference>
<dbReference type="PANTHER" id="PTHR40448">
    <property type="entry name" value="TWO-COMPONENT SENSOR HISTIDINE KINASE"/>
    <property type="match status" value="1"/>
</dbReference>
<feature type="transmembrane region" description="Helical" evidence="1">
    <location>
        <begin position="190"/>
        <end position="212"/>
    </location>
</feature>
<feature type="transmembrane region" description="Helical" evidence="1">
    <location>
        <begin position="89"/>
        <end position="115"/>
    </location>
</feature>
<dbReference type="RefSeq" id="WP_186996692.1">
    <property type="nucleotide sequence ID" value="NZ_JACOQK010000001.1"/>
</dbReference>
<keyword evidence="4" id="KW-1185">Reference proteome</keyword>
<keyword evidence="3" id="KW-0808">Transferase</keyword>
<evidence type="ECO:0000256" key="1">
    <source>
        <dbReference type="SAM" id="Phobius"/>
    </source>
</evidence>
<proteinExistence type="predicted"/>
<evidence type="ECO:0000313" key="4">
    <source>
        <dbReference type="Proteomes" id="UP000649151"/>
    </source>
</evidence>